<evidence type="ECO:0000313" key="2">
    <source>
        <dbReference type="Proteomes" id="UP000292087"/>
    </source>
</evidence>
<dbReference type="EMBL" id="SHMF01000002">
    <property type="protein sequence ID" value="TAA36119.1"/>
    <property type="molecule type" value="Genomic_DNA"/>
</dbReference>
<gene>
    <name evidence="1" type="ORF">EA656_10850</name>
</gene>
<dbReference type="Gene3D" id="3.30.160.390">
    <property type="entry name" value="Integrase, DNA-binding domain"/>
    <property type="match status" value="1"/>
</dbReference>
<dbReference type="AlphaFoldDB" id="A0A4Q8LX53"/>
<accession>A0A4Q8LX53</accession>
<organism evidence="1 2">
    <name type="scientific">Pseudoxanthomonas winnipegensis</name>
    <dbReference type="NCBI Taxonomy" id="2480810"/>
    <lineage>
        <taxon>Bacteria</taxon>
        <taxon>Pseudomonadati</taxon>
        <taxon>Pseudomonadota</taxon>
        <taxon>Gammaproteobacteria</taxon>
        <taxon>Lysobacterales</taxon>
        <taxon>Lysobacteraceae</taxon>
        <taxon>Pseudoxanthomonas</taxon>
    </lineage>
</organism>
<reference evidence="1 2" key="1">
    <citation type="submission" date="2019-02" db="EMBL/GenBank/DDBJ databases">
        <title>WGS of Pseudoxanthomonas species novum from clinical isolates.</title>
        <authorList>
            <person name="Bernier A.-M."/>
            <person name="Bernard K."/>
            <person name="Vachon A."/>
        </authorList>
    </citation>
    <scope>NUCLEOTIDE SEQUENCE [LARGE SCALE GENOMIC DNA]</scope>
    <source>
        <strain evidence="1 2">NML140781</strain>
    </source>
</reference>
<proteinExistence type="predicted"/>
<name>A0A4Q8LX53_9GAMM</name>
<sequence length="89" mass="10428">MRITLTKRLVAQAQPQPKPYEMSDILVRGLILRVQPSGHKAWVVTWQHGKRRAWYVRRCLIDWPNVAEVEIRSFEEGFKASSLLQVTKK</sequence>
<protein>
    <submittedName>
        <fullName evidence="1">DUF4102 domain-containing protein</fullName>
    </submittedName>
</protein>
<dbReference type="Proteomes" id="UP000292087">
    <property type="component" value="Unassembled WGS sequence"/>
</dbReference>
<evidence type="ECO:0000313" key="1">
    <source>
        <dbReference type="EMBL" id="TAA36119.1"/>
    </source>
</evidence>
<dbReference type="RefSeq" id="WP_130523654.1">
    <property type="nucleotide sequence ID" value="NZ_SHLZ01000001.1"/>
</dbReference>
<comment type="caution">
    <text evidence="1">The sequence shown here is derived from an EMBL/GenBank/DDBJ whole genome shotgun (WGS) entry which is preliminary data.</text>
</comment>
<dbReference type="InterPro" id="IPR038488">
    <property type="entry name" value="Integrase_DNA-bd_sf"/>
</dbReference>